<sequence length="153" mass="17351">MNHPVISNSSAKKLIPDHRCHVGPRSAVNLTGGLIYLEAPELHHKEIKENSSSPQTKRQPLQRQEAARTSKLHKLRILELQYADDCALVSHTPEDLQAVLNAAGWVFGNVYIEETAVVWRSTTIQHHLELDTTWLEFLQFTDAPQLVRDELSN</sequence>
<evidence type="ECO:0000313" key="2">
    <source>
        <dbReference type="EMBL" id="KAG7478691.1"/>
    </source>
</evidence>
<reference evidence="2 3" key="1">
    <citation type="journal article" date="2021" name="Sci. Rep.">
        <title>Chromosome anchoring in Senegalese sole (Solea senegalensis) reveals sex-associated markers and genome rearrangements in flatfish.</title>
        <authorList>
            <person name="Guerrero-Cozar I."/>
            <person name="Gomez-Garrido J."/>
            <person name="Berbel C."/>
            <person name="Martinez-Blanch J.F."/>
            <person name="Alioto T."/>
            <person name="Claros M.G."/>
            <person name="Gagnaire P.A."/>
            <person name="Manchado M."/>
        </authorList>
    </citation>
    <scope>NUCLEOTIDE SEQUENCE [LARGE SCALE GENOMIC DNA]</scope>
    <source>
        <strain evidence="2">Sse05_10M</strain>
    </source>
</reference>
<dbReference type="AlphaFoldDB" id="A0AAV6PV98"/>
<feature type="region of interest" description="Disordered" evidence="1">
    <location>
        <begin position="46"/>
        <end position="67"/>
    </location>
</feature>
<proteinExistence type="predicted"/>
<protein>
    <recommendedName>
        <fullName evidence="4">Reverse transcriptase domain-containing protein</fullName>
    </recommendedName>
</protein>
<accession>A0AAV6PV98</accession>
<evidence type="ECO:0000313" key="3">
    <source>
        <dbReference type="Proteomes" id="UP000693946"/>
    </source>
</evidence>
<dbReference type="EMBL" id="JAGKHQ010000020">
    <property type="protein sequence ID" value="KAG7478691.1"/>
    <property type="molecule type" value="Genomic_DNA"/>
</dbReference>
<gene>
    <name evidence="2" type="ORF">JOB18_005866</name>
</gene>
<keyword evidence="3" id="KW-1185">Reference proteome</keyword>
<dbReference type="Proteomes" id="UP000693946">
    <property type="component" value="Linkage Group LG8"/>
</dbReference>
<comment type="caution">
    <text evidence="2">The sequence shown here is derived from an EMBL/GenBank/DDBJ whole genome shotgun (WGS) entry which is preliminary data.</text>
</comment>
<evidence type="ECO:0008006" key="4">
    <source>
        <dbReference type="Google" id="ProtNLM"/>
    </source>
</evidence>
<name>A0AAV6PV98_SOLSE</name>
<organism evidence="2 3">
    <name type="scientific">Solea senegalensis</name>
    <name type="common">Senegalese sole</name>
    <dbReference type="NCBI Taxonomy" id="28829"/>
    <lineage>
        <taxon>Eukaryota</taxon>
        <taxon>Metazoa</taxon>
        <taxon>Chordata</taxon>
        <taxon>Craniata</taxon>
        <taxon>Vertebrata</taxon>
        <taxon>Euteleostomi</taxon>
        <taxon>Actinopterygii</taxon>
        <taxon>Neopterygii</taxon>
        <taxon>Teleostei</taxon>
        <taxon>Neoteleostei</taxon>
        <taxon>Acanthomorphata</taxon>
        <taxon>Carangaria</taxon>
        <taxon>Pleuronectiformes</taxon>
        <taxon>Pleuronectoidei</taxon>
        <taxon>Soleidae</taxon>
        <taxon>Solea</taxon>
    </lineage>
</organism>
<feature type="compositionally biased region" description="Polar residues" evidence="1">
    <location>
        <begin position="50"/>
        <end position="62"/>
    </location>
</feature>
<evidence type="ECO:0000256" key="1">
    <source>
        <dbReference type="SAM" id="MobiDB-lite"/>
    </source>
</evidence>